<evidence type="ECO:0000256" key="1">
    <source>
        <dbReference type="SAM" id="MobiDB-lite"/>
    </source>
</evidence>
<keyword evidence="3" id="KW-1185">Reference proteome</keyword>
<protein>
    <submittedName>
        <fullName evidence="2">Hypp8215 protein</fullName>
    </submittedName>
</protein>
<feature type="compositionally biased region" description="Pro residues" evidence="1">
    <location>
        <begin position="1"/>
        <end position="14"/>
    </location>
</feature>
<dbReference type="EMBL" id="OV696701">
    <property type="protein sequence ID" value="CAH1248533.1"/>
    <property type="molecule type" value="Genomic_DNA"/>
</dbReference>
<feature type="compositionally biased region" description="Polar residues" evidence="1">
    <location>
        <begin position="15"/>
        <end position="33"/>
    </location>
</feature>
<name>A0A8J9Z680_BRALA</name>
<organism evidence="2 3">
    <name type="scientific">Branchiostoma lanceolatum</name>
    <name type="common">Common lancelet</name>
    <name type="synonym">Amphioxus lanceolatum</name>
    <dbReference type="NCBI Taxonomy" id="7740"/>
    <lineage>
        <taxon>Eukaryota</taxon>
        <taxon>Metazoa</taxon>
        <taxon>Chordata</taxon>
        <taxon>Cephalochordata</taxon>
        <taxon>Leptocardii</taxon>
        <taxon>Amphioxiformes</taxon>
        <taxon>Branchiostomatidae</taxon>
        <taxon>Branchiostoma</taxon>
    </lineage>
</organism>
<feature type="region of interest" description="Disordered" evidence="1">
    <location>
        <begin position="1"/>
        <end position="36"/>
    </location>
</feature>
<dbReference type="Proteomes" id="UP000838412">
    <property type="component" value="Chromosome 16"/>
</dbReference>
<proteinExistence type="predicted"/>
<accession>A0A8J9Z680</accession>
<reference evidence="2" key="1">
    <citation type="submission" date="2022-01" db="EMBL/GenBank/DDBJ databases">
        <authorList>
            <person name="Braso-Vives M."/>
        </authorList>
    </citation>
    <scope>NUCLEOTIDE SEQUENCE</scope>
</reference>
<evidence type="ECO:0000313" key="3">
    <source>
        <dbReference type="Proteomes" id="UP000838412"/>
    </source>
</evidence>
<gene>
    <name evidence="2" type="primary">Hypp8215</name>
    <name evidence="2" type="ORF">BLAG_LOCUS9856</name>
</gene>
<sequence length="243" mass="27999">MFCDPSPTPVPVNTPRPSNNILTTKRSPKTYNPTRRPVLKDSECNYCHEIGPLEKRLQDELKRYVAPGQEDFLQELKQRLLEEVGSEVIVRFAVKEGLHKEASVHKWSNDKKLRKALQQLPKLFKGTDTPPVPLNGMLLVMLKARCNGEDGEPGMDELAQELFGFHGLAEIDHDLVTCDTEVRDWEKDATTLLQELQYEKEESDEEEEIEYDEKLETFLQHMVPDLPSVTRSHRDDWDGHTHP</sequence>
<evidence type="ECO:0000313" key="2">
    <source>
        <dbReference type="EMBL" id="CAH1248533.1"/>
    </source>
</evidence>
<dbReference type="AlphaFoldDB" id="A0A8J9Z680"/>